<proteinExistence type="predicted"/>
<dbReference type="Proteomes" id="UP001458880">
    <property type="component" value="Unassembled WGS sequence"/>
</dbReference>
<dbReference type="SUPFAM" id="SSF103473">
    <property type="entry name" value="MFS general substrate transporter"/>
    <property type="match status" value="1"/>
</dbReference>
<feature type="compositionally biased region" description="Polar residues" evidence="1">
    <location>
        <begin position="249"/>
        <end position="272"/>
    </location>
</feature>
<feature type="transmembrane region" description="Helical" evidence="2">
    <location>
        <begin position="463"/>
        <end position="486"/>
    </location>
</feature>
<keyword evidence="2" id="KW-0812">Transmembrane</keyword>
<feature type="transmembrane region" description="Helical" evidence="2">
    <location>
        <begin position="365"/>
        <end position="387"/>
    </location>
</feature>
<dbReference type="AlphaFoldDB" id="A0AAW1M1Q0"/>
<feature type="region of interest" description="Disordered" evidence="1">
    <location>
        <begin position="143"/>
        <end position="163"/>
    </location>
</feature>
<keyword evidence="2" id="KW-1133">Transmembrane helix</keyword>
<feature type="transmembrane region" description="Helical" evidence="2">
    <location>
        <begin position="428"/>
        <end position="451"/>
    </location>
</feature>
<reference evidence="3 4" key="1">
    <citation type="journal article" date="2024" name="BMC Genomics">
        <title>De novo assembly and annotation of Popillia japonica's genome with initial clues to its potential as an invasive pest.</title>
        <authorList>
            <person name="Cucini C."/>
            <person name="Boschi S."/>
            <person name="Funari R."/>
            <person name="Cardaioli E."/>
            <person name="Iannotti N."/>
            <person name="Marturano G."/>
            <person name="Paoli F."/>
            <person name="Bruttini M."/>
            <person name="Carapelli A."/>
            <person name="Frati F."/>
            <person name="Nardi F."/>
        </authorList>
    </citation>
    <scope>NUCLEOTIDE SEQUENCE [LARGE SCALE GENOMIC DNA]</scope>
    <source>
        <strain evidence="3">DMR45628</strain>
    </source>
</reference>
<evidence type="ECO:0000256" key="1">
    <source>
        <dbReference type="SAM" id="MobiDB-lite"/>
    </source>
</evidence>
<sequence length="527" mass="59204">MANTNQQNFYSNPAFCQQSEYYNPNLQQQKCRSPPRPTTINVRHPPVGAQTRVRIRDSERGNGNDCYEEQEFYEEMIVDDAGLIKEKKVVIVSSPQDGNYPINHRYEYIDDDIDKKVSKYEQIQHSNDKSRCEYIPLKRQESSKGSRYAAIPSTNENDSTNNNSGRYALVPVEDLPNHRYAVISEDDIKAADRYEYIEAPSQDKPPAYNELTDKRRPIPHQNVDVRKLVSPRKGNPIATQKLHELLSTPRKTSSIPNQPAAQRILSPQSPRKNISPPHQREIFITPNNTVPKIVRSNSRAQQKLNYAIGTRQSLHHPDNNKRHTAIVTPICSSPVQSVYSETTFSQKTESWMNLSVIKPPVQATLAIAAVMMLLCGGVSFGLCLYMISLMGRLYYLDFGTIAGFTCLILGLMGFRTRNCYWLPNRNYISGYIVLSVFSLLSCAGLLVLLFMRPKPGTPLADMTSGAVCCISVISLLLATAGVISSYCCKYPPPDNRVQHCARGFGLNGLKTGSIACSPRKYRGELLK</sequence>
<feature type="transmembrane region" description="Helical" evidence="2">
    <location>
        <begin position="394"/>
        <end position="416"/>
    </location>
</feature>
<feature type="compositionally biased region" description="Low complexity" evidence="1">
    <location>
        <begin position="153"/>
        <end position="163"/>
    </location>
</feature>
<organism evidence="3 4">
    <name type="scientific">Popillia japonica</name>
    <name type="common">Japanese beetle</name>
    <dbReference type="NCBI Taxonomy" id="7064"/>
    <lineage>
        <taxon>Eukaryota</taxon>
        <taxon>Metazoa</taxon>
        <taxon>Ecdysozoa</taxon>
        <taxon>Arthropoda</taxon>
        <taxon>Hexapoda</taxon>
        <taxon>Insecta</taxon>
        <taxon>Pterygota</taxon>
        <taxon>Neoptera</taxon>
        <taxon>Endopterygota</taxon>
        <taxon>Coleoptera</taxon>
        <taxon>Polyphaga</taxon>
        <taxon>Scarabaeiformia</taxon>
        <taxon>Scarabaeidae</taxon>
        <taxon>Rutelinae</taxon>
        <taxon>Popillia</taxon>
    </lineage>
</organism>
<evidence type="ECO:0000256" key="2">
    <source>
        <dbReference type="SAM" id="Phobius"/>
    </source>
</evidence>
<name>A0AAW1M1Q0_POPJA</name>
<keyword evidence="2" id="KW-0472">Membrane</keyword>
<evidence type="ECO:0008006" key="5">
    <source>
        <dbReference type="Google" id="ProtNLM"/>
    </source>
</evidence>
<evidence type="ECO:0000313" key="3">
    <source>
        <dbReference type="EMBL" id="KAK9739668.1"/>
    </source>
</evidence>
<keyword evidence="4" id="KW-1185">Reference proteome</keyword>
<dbReference type="InterPro" id="IPR036259">
    <property type="entry name" value="MFS_trans_sf"/>
</dbReference>
<accession>A0AAW1M1Q0</accession>
<protein>
    <recommendedName>
        <fullName evidence="5">Sanpodo</fullName>
    </recommendedName>
</protein>
<feature type="region of interest" description="Disordered" evidence="1">
    <location>
        <begin position="248"/>
        <end position="278"/>
    </location>
</feature>
<evidence type="ECO:0000313" key="4">
    <source>
        <dbReference type="Proteomes" id="UP001458880"/>
    </source>
</evidence>
<dbReference type="EMBL" id="JASPKY010000072">
    <property type="protein sequence ID" value="KAK9739668.1"/>
    <property type="molecule type" value="Genomic_DNA"/>
</dbReference>
<gene>
    <name evidence="3" type="ORF">QE152_g8832</name>
</gene>
<comment type="caution">
    <text evidence="3">The sequence shown here is derived from an EMBL/GenBank/DDBJ whole genome shotgun (WGS) entry which is preliminary data.</text>
</comment>